<dbReference type="EMBL" id="CABVLZ010000001">
    <property type="protein sequence ID" value="VVU94367.1"/>
    <property type="molecule type" value="Genomic_DNA"/>
</dbReference>
<gene>
    <name evidence="2" type="ORF">CPAV1605_89</name>
</gene>
<accession>A0A5E8CH62</accession>
<organism evidence="2">
    <name type="scientific">seawater metagenome</name>
    <dbReference type="NCBI Taxonomy" id="1561972"/>
    <lineage>
        <taxon>unclassified sequences</taxon>
        <taxon>metagenomes</taxon>
        <taxon>ecological metagenomes</taxon>
    </lineage>
</organism>
<dbReference type="AlphaFoldDB" id="A0A5E8CH62"/>
<name>A0A5E8CH62_9ZZZZ</name>
<proteinExistence type="predicted"/>
<protein>
    <recommendedName>
        <fullName evidence="1">Glycosyl transferase family 25 domain-containing protein</fullName>
    </recommendedName>
</protein>
<dbReference type="InterPro" id="IPR002654">
    <property type="entry name" value="Glyco_trans_25"/>
</dbReference>
<reference evidence="2" key="1">
    <citation type="submission" date="2019-09" db="EMBL/GenBank/DDBJ databases">
        <authorList>
            <person name="Needham M D."/>
        </authorList>
    </citation>
    <scope>NUCLEOTIDE SEQUENCE</scope>
</reference>
<dbReference type="Pfam" id="PF01755">
    <property type="entry name" value="Glyco_transf_25"/>
    <property type="match status" value="1"/>
</dbReference>
<sequence length="269" mass="31512">MLNIFSKVYVVSFKGSPRLERVEKHLKNLKLEFEIILGFTPNELNEYLAKNKIEINIENFKHSRLFDYMKKNKTNIEVNNYKMINLCVLLGHYRAMMRAVEDCVKYAIIIEDDADLSFLVKYFDLFKNEIQNVKLEKYKILKLSNLPNYSIDPFKHLNKINKTFIKYPIKDDIDNDIINGAGAYLITSDGLEEIHRKIPTVLELIHLAKSNLYVEIFLFSLCPTICIGSSYVKMLDLKSTVSSTHHIIRQWSAEIDKFQKDMIKEMKLS</sequence>
<evidence type="ECO:0000313" key="2">
    <source>
        <dbReference type="EMBL" id="VVU94367.1"/>
    </source>
</evidence>
<evidence type="ECO:0000259" key="1">
    <source>
        <dbReference type="Pfam" id="PF01755"/>
    </source>
</evidence>
<feature type="domain" description="Glycosyl transferase family 25" evidence="1">
    <location>
        <begin position="6"/>
        <end position="192"/>
    </location>
</feature>